<feature type="domain" description="GP-PDE" evidence="1">
    <location>
        <begin position="2"/>
        <end position="243"/>
    </location>
</feature>
<name>A0A1H8N853_9BACI</name>
<dbReference type="PANTHER" id="PTHR46211:SF1">
    <property type="entry name" value="GLYCEROPHOSPHODIESTER PHOSPHODIESTERASE, CYTOPLASMIC"/>
    <property type="match status" value="1"/>
</dbReference>
<evidence type="ECO:0000313" key="3">
    <source>
        <dbReference type="Proteomes" id="UP000199300"/>
    </source>
</evidence>
<organism evidence="2 3">
    <name type="scientific">Amphibacillus marinus</name>
    <dbReference type="NCBI Taxonomy" id="872970"/>
    <lineage>
        <taxon>Bacteria</taxon>
        <taxon>Bacillati</taxon>
        <taxon>Bacillota</taxon>
        <taxon>Bacilli</taxon>
        <taxon>Bacillales</taxon>
        <taxon>Bacillaceae</taxon>
        <taxon>Amphibacillus</taxon>
    </lineage>
</organism>
<dbReference type="PANTHER" id="PTHR46211">
    <property type="entry name" value="GLYCEROPHOSPHORYL DIESTER PHOSPHODIESTERASE"/>
    <property type="match status" value="1"/>
</dbReference>
<dbReference type="EMBL" id="FODJ01000005">
    <property type="protein sequence ID" value="SEO25668.1"/>
    <property type="molecule type" value="Genomic_DNA"/>
</dbReference>
<dbReference type="CDD" id="cd08563">
    <property type="entry name" value="GDPD_TtGDE_like"/>
    <property type="match status" value="1"/>
</dbReference>
<protein>
    <submittedName>
        <fullName evidence="2">Glycerophosphoryl diester phosphodiesterase</fullName>
    </submittedName>
</protein>
<dbReference type="RefSeq" id="WP_091497040.1">
    <property type="nucleotide sequence ID" value="NZ_FODJ01000005.1"/>
</dbReference>
<dbReference type="SUPFAM" id="SSF51695">
    <property type="entry name" value="PLC-like phosphodiesterases"/>
    <property type="match status" value="1"/>
</dbReference>
<keyword evidence="3" id="KW-1185">Reference proteome</keyword>
<reference evidence="2 3" key="1">
    <citation type="submission" date="2016-10" db="EMBL/GenBank/DDBJ databases">
        <authorList>
            <person name="de Groot N.N."/>
        </authorList>
    </citation>
    <scope>NUCLEOTIDE SEQUENCE [LARGE SCALE GENOMIC DNA]</scope>
    <source>
        <strain evidence="2 3">CGMCC 1.10434</strain>
    </source>
</reference>
<dbReference type="Pfam" id="PF03009">
    <property type="entry name" value="GDPD"/>
    <property type="match status" value="1"/>
</dbReference>
<evidence type="ECO:0000313" key="2">
    <source>
        <dbReference type="EMBL" id="SEO25668.1"/>
    </source>
</evidence>
<dbReference type="AlphaFoldDB" id="A0A1H8N853"/>
<dbReference type="InterPro" id="IPR030395">
    <property type="entry name" value="GP_PDE_dom"/>
</dbReference>
<dbReference type="Gene3D" id="3.20.20.190">
    <property type="entry name" value="Phosphatidylinositol (PI) phosphodiesterase"/>
    <property type="match status" value="1"/>
</dbReference>
<dbReference type="InterPro" id="IPR017946">
    <property type="entry name" value="PLC-like_Pdiesterase_TIM-brl"/>
</dbReference>
<accession>A0A1H8N853</accession>
<dbReference type="OrthoDB" id="384721at2"/>
<sequence>MTKIFGHRGSKGSFPENTMLSFHEAIKSGVDGLEIDVHLTKDDQLVVIHDERVDRTFEAEGFVKDFTLAELKQLKPSSLYQSFSNYHPTWELERMPTLAEVLHLVETEKVDLNIELKTAVLSYNGIEERILETVHRLIRSVKVVYSSFHLPTLVRMRNLDPHAELAWLLFQNIPQLEDYAATFQFSHYHLEKSLLIEGNLSSEIDVTKIRAWTVNSREDINTLLTLGVETIVTDFPERAIALRKDCYALEQC</sequence>
<proteinExistence type="predicted"/>
<dbReference type="PROSITE" id="PS51704">
    <property type="entry name" value="GP_PDE"/>
    <property type="match status" value="1"/>
</dbReference>
<dbReference type="GO" id="GO:0006629">
    <property type="term" value="P:lipid metabolic process"/>
    <property type="evidence" value="ECO:0007669"/>
    <property type="project" value="InterPro"/>
</dbReference>
<evidence type="ECO:0000259" key="1">
    <source>
        <dbReference type="PROSITE" id="PS51704"/>
    </source>
</evidence>
<dbReference type="STRING" id="872970.SAMN04488134_105158"/>
<dbReference type="GO" id="GO:0008081">
    <property type="term" value="F:phosphoric diester hydrolase activity"/>
    <property type="evidence" value="ECO:0007669"/>
    <property type="project" value="InterPro"/>
</dbReference>
<gene>
    <name evidence="2" type="ORF">SAMN04488134_105158</name>
</gene>
<dbReference type="Proteomes" id="UP000199300">
    <property type="component" value="Unassembled WGS sequence"/>
</dbReference>